<keyword evidence="11" id="KW-1185">Reference proteome</keyword>
<evidence type="ECO:0000256" key="8">
    <source>
        <dbReference type="ARBA" id="ARBA00023049"/>
    </source>
</evidence>
<evidence type="ECO:0000256" key="9">
    <source>
        <dbReference type="SAM" id="Coils"/>
    </source>
</evidence>
<dbReference type="GO" id="GO:0140492">
    <property type="term" value="F:metal-dependent deubiquitinase activity"/>
    <property type="evidence" value="ECO:0007669"/>
    <property type="project" value="InterPro"/>
</dbReference>
<dbReference type="InterPro" id="IPR037518">
    <property type="entry name" value="MPN"/>
</dbReference>
<dbReference type="PANTHER" id="PTHR12947">
    <property type="entry name" value="AMSH-LIKE PROTEASE"/>
    <property type="match status" value="1"/>
</dbReference>
<comment type="cofactor">
    <cofactor evidence="1">
        <name>Zn(2+)</name>
        <dbReference type="ChEBI" id="CHEBI:29105"/>
    </cofactor>
</comment>
<dbReference type="WBParaSite" id="EEL_0000423201-mRNA-1">
    <property type="protein sequence ID" value="EEL_0000423201-mRNA-1"/>
    <property type="gene ID" value="EEL_0000423201"/>
</dbReference>
<dbReference type="Proteomes" id="UP000050640">
    <property type="component" value="Unplaced"/>
</dbReference>
<dbReference type="STRING" id="1147741.A0A0R3RR83"/>
<dbReference type="AlphaFoldDB" id="A0A0R3RR83"/>
<keyword evidence="4" id="KW-0479">Metal-binding</keyword>
<keyword evidence="5" id="KW-0833">Ubl conjugation pathway</keyword>
<keyword evidence="8" id="KW-0482">Metalloprotease</keyword>
<comment type="similarity">
    <text evidence="2">Belongs to the peptidase M67C family.</text>
</comment>
<keyword evidence="7" id="KW-0862">Zinc</keyword>
<evidence type="ECO:0000256" key="7">
    <source>
        <dbReference type="ARBA" id="ARBA00022833"/>
    </source>
</evidence>
<feature type="coiled-coil region" evidence="9">
    <location>
        <begin position="117"/>
        <end position="151"/>
    </location>
</feature>
<dbReference type="Gene3D" id="3.40.140.10">
    <property type="entry name" value="Cytidine Deaminase, domain 2"/>
    <property type="match status" value="1"/>
</dbReference>
<dbReference type="InterPro" id="IPR044098">
    <property type="entry name" value="STAMBP/STALP-like_MPN"/>
</dbReference>
<dbReference type="Pfam" id="PF08969">
    <property type="entry name" value="USP8_dimer"/>
    <property type="match status" value="1"/>
</dbReference>
<dbReference type="SMART" id="SM00232">
    <property type="entry name" value="JAB_MPN"/>
    <property type="match status" value="1"/>
</dbReference>
<dbReference type="GO" id="GO:0006508">
    <property type="term" value="P:proteolysis"/>
    <property type="evidence" value="ECO:0007669"/>
    <property type="project" value="UniProtKB-KW"/>
</dbReference>
<dbReference type="GO" id="GO:0070536">
    <property type="term" value="P:protein K63-linked deubiquitination"/>
    <property type="evidence" value="ECO:0007669"/>
    <property type="project" value="InterPro"/>
</dbReference>
<dbReference type="InterPro" id="IPR015063">
    <property type="entry name" value="USP8_dimer"/>
</dbReference>
<accession>A0A0R3RR83</accession>
<dbReference type="GO" id="GO:0061578">
    <property type="term" value="F:K63-linked deubiquitinase activity"/>
    <property type="evidence" value="ECO:0007669"/>
    <property type="project" value="InterPro"/>
</dbReference>
<reference evidence="12" key="1">
    <citation type="submission" date="2017-02" db="UniProtKB">
        <authorList>
            <consortium name="WormBaseParasite"/>
        </authorList>
    </citation>
    <scope>IDENTIFICATION</scope>
</reference>
<dbReference type="GO" id="GO:0046872">
    <property type="term" value="F:metal ion binding"/>
    <property type="evidence" value="ECO:0007669"/>
    <property type="project" value="UniProtKB-KW"/>
</dbReference>
<keyword evidence="9" id="KW-0175">Coiled coil</keyword>
<evidence type="ECO:0000256" key="5">
    <source>
        <dbReference type="ARBA" id="ARBA00022786"/>
    </source>
</evidence>
<evidence type="ECO:0000259" key="10">
    <source>
        <dbReference type="PROSITE" id="PS50249"/>
    </source>
</evidence>
<evidence type="ECO:0000256" key="6">
    <source>
        <dbReference type="ARBA" id="ARBA00022801"/>
    </source>
</evidence>
<keyword evidence="6" id="KW-0378">Hydrolase</keyword>
<dbReference type="InterPro" id="IPR000555">
    <property type="entry name" value="JAMM/MPN+_dom"/>
</dbReference>
<evidence type="ECO:0000256" key="1">
    <source>
        <dbReference type="ARBA" id="ARBA00001947"/>
    </source>
</evidence>
<name>A0A0R3RR83_9BILA</name>
<dbReference type="GO" id="GO:0005768">
    <property type="term" value="C:endosome"/>
    <property type="evidence" value="ECO:0007669"/>
    <property type="project" value="TreeGrafter"/>
</dbReference>
<keyword evidence="3" id="KW-0645">Protease</keyword>
<dbReference type="SUPFAM" id="SSF140856">
    <property type="entry name" value="USP8 N-terminal domain-like"/>
    <property type="match status" value="1"/>
</dbReference>
<protein>
    <submittedName>
        <fullName evidence="12">MPN domain-containing protein</fullName>
    </submittedName>
</protein>
<dbReference type="CDD" id="cd08066">
    <property type="entry name" value="MPN_AMSH_like"/>
    <property type="match status" value="1"/>
</dbReference>
<evidence type="ECO:0000256" key="2">
    <source>
        <dbReference type="ARBA" id="ARBA00010981"/>
    </source>
</evidence>
<evidence type="ECO:0000313" key="12">
    <source>
        <dbReference type="WBParaSite" id="EEL_0000423201-mRNA-1"/>
    </source>
</evidence>
<dbReference type="GO" id="GO:0016020">
    <property type="term" value="C:membrane"/>
    <property type="evidence" value="ECO:0007669"/>
    <property type="project" value="TreeGrafter"/>
</dbReference>
<dbReference type="SUPFAM" id="SSF102712">
    <property type="entry name" value="JAB1/MPN domain"/>
    <property type="match status" value="1"/>
</dbReference>
<evidence type="ECO:0000256" key="4">
    <source>
        <dbReference type="ARBA" id="ARBA00022723"/>
    </source>
</evidence>
<dbReference type="Pfam" id="PF01398">
    <property type="entry name" value="JAB"/>
    <property type="match status" value="1"/>
</dbReference>
<evidence type="ECO:0000313" key="11">
    <source>
        <dbReference type="Proteomes" id="UP000050640"/>
    </source>
</evidence>
<organism evidence="11 12">
    <name type="scientific">Elaeophora elaphi</name>
    <dbReference type="NCBI Taxonomy" id="1147741"/>
    <lineage>
        <taxon>Eukaryota</taxon>
        <taxon>Metazoa</taxon>
        <taxon>Ecdysozoa</taxon>
        <taxon>Nematoda</taxon>
        <taxon>Chromadorea</taxon>
        <taxon>Rhabditida</taxon>
        <taxon>Spirurina</taxon>
        <taxon>Spiruromorpha</taxon>
        <taxon>Filarioidea</taxon>
        <taxon>Onchocercidae</taxon>
        <taxon>Elaeophora</taxon>
    </lineage>
</organism>
<dbReference type="PANTHER" id="PTHR12947:SF13">
    <property type="entry name" value="FI19924P1"/>
    <property type="match status" value="1"/>
</dbReference>
<dbReference type="PROSITE" id="PS50249">
    <property type="entry name" value="MPN"/>
    <property type="match status" value="1"/>
</dbReference>
<dbReference type="Gene3D" id="1.20.58.80">
    <property type="entry name" value="Phosphotransferase system, lactose/cellobiose-type IIA subunit"/>
    <property type="match status" value="1"/>
</dbReference>
<evidence type="ECO:0000256" key="3">
    <source>
        <dbReference type="ARBA" id="ARBA00022670"/>
    </source>
</evidence>
<proteinExistence type="inferred from homology"/>
<sequence length="376" mass="42604">MPHVVKWKRLDYGWRGMFADVRAWKNGEEMERNVDVIRDPNLRMRITLNLATIQEVSPTVPINRYYRSLNEMYRVAGFCIKDKDYERAFIYYMRFVSLAVEGLPKHKQYSGFSSAEKAKAEAVLRDAFMKAESLKERLKKKYEEEAVLAKQSAERTITFNAALIREKDLSPVHDVVASSRLLQIVDRKKSSSTEDVFDSRNLAHKEVVVAGDLVENFVRLAQINTNRNVETCGILCGSLISGGVCRITHAVVPKQTGAADSCDTHNEEEVFAYQDVNNLVTLGWIHTHPSQTAFLSSVDLHTHCSYQLMLSEAVAIVVAPKFNEVGIFRLSERGMKEISGCCKAGFHPHEDSTALFFYCHDVRFENSLAAVVVDLR</sequence>
<feature type="domain" description="MPN" evidence="10">
    <location>
        <begin position="207"/>
        <end position="336"/>
    </location>
</feature>